<organism evidence="5 6">
    <name type="scientific">Kribbella deserti</name>
    <dbReference type="NCBI Taxonomy" id="1926257"/>
    <lineage>
        <taxon>Bacteria</taxon>
        <taxon>Bacillati</taxon>
        <taxon>Actinomycetota</taxon>
        <taxon>Actinomycetes</taxon>
        <taxon>Propionibacteriales</taxon>
        <taxon>Kribbellaceae</taxon>
        <taxon>Kribbella</taxon>
    </lineage>
</organism>
<dbReference type="PANTHER" id="PTHR10545:SF29">
    <property type="entry name" value="GH14572P-RELATED"/>
    <property type="match status" value="1"/>
</dbReference>
<dbReference type="EC" id="2.3.-.-" evidence="5"/>
<reference evidence="5 6" key="1">
    <citation type="submission" date="2024-09" db="EMBL/GenBank/DDBJ databases">
        <authorList>
            <person name="Sun Q."/>
            <person name="Mori K."/>
        </authorList>
    </citation>
    <scope>NUCLEOTIDE SEQUENCE [LARGE SCALE GENOMIC DNA]</scope>
    <source>
        <strain evidence="5 6">CGMCC 1.15906</strain>
    </source>
</reference>
<evidence type="ECO:0000313" key="6">
    <source>
        <dbReference type="Proteomes" id="UP001589890"/>
    </source>
</evidence>
<dbReference type="RefSeq" id="WP_380056896.1">
    <property type="nucleotide sequence ID" value="NZ_JBHLTC010000047.1"/>
</dbReference>
<dbReference type="InterPro" id="IPR016181">
    <property type="entry name" value="Acyl_CoA_acyltransferase"/>
</dbReference>
<name>A0ABV6R040_9ACTN</name>
<feature type="domain" description="N-acetyltransferase" evidence="4">
    <location>
        <begin position="19"/>
        <end position="176"/>
    </location>
</feature>
<evidence type="ECO:0000259" key="4">
    <source>
        <dbReference type="PROSITE" id="PS51186"/>
    </source>
</evidence>
<evidence type="ECO:0000256" key="1">
    <source>
        <dbReference type="ARBA" id="ARBA00022679"/>
    </source>
</evidence>
<dbReference type="CDD" id="cd04301">
    <property type="entry name" value="NAT_SF"/>
    <property type="match status" value="1"/>
</dbReference>
<dbReference type="InterPro" id="IPR051016">
    <property type="entry name" value="Diverse_Substrate_AcTransf"/>
</dbReference>
<dbReference type="EMBL" id="JBHLTC010000047">
    <property type="protein sequence ID" value="MFC0629212.1"/>
    <property type="molecule type" value="Genomic_DNA"/>
</dbReference>
<dbReference type="PROSITE" id="PS51186">
    <property type="entry name" value="GNAT"/>
    <property type="match status" value="1"/>
</dbReference>
<dbReference type="Gene3D" id="3.40.630.30">
    <property type="match status" value="1"/>
</dbReference>
<sequence length="176" mass="19265">MDDLMPPVTSKHRDATRSPAIRPAEPADTETLHRFIVELAEAEDFPGTVTARPEDVANALFGPNPMAEAVVATVDDQPAGFALYYSTYSTIVGRGGIHLEDLYVAPEHRGAGLGRILLAHLAQLAMDRGCARLEWWVLRTNEPALRFYRRLNARGLEEIEVMRLDGSALTAVAALS</sequence>
<keyword evidence="2 5" id="KW-0012">Acyltransferase</keyword>
<proteinExistence type="predicted"/>
<dbReference type="PANTHER" id="PTHR10545">
    <property type="entry name" value="DIAMINE N-ACETYLTRANSFERASE"/>
    <property type="match status" value="1"/>
</dbReference>
<dbReference type="InterPro" id="IPR000182">
    <property type="entry name" value="GNAT_dom"/>
</dbReference>
<keyword evidence="6" id="KW-1185">Reference proteome</keyword>
<dbReference type="Pfam" id="PF00583">
    <property type="entry name" value="Acetyltransf_1"/>
    <property type="match status" value="1"/>
</dbReference>
<comment type="caution">
    <text evidence="5">The sequence shown here is derived from an EMBL/GenBank/DDBJ whole genome shotgun (WGS) entry which is preliminary data.</text>
</comment>
<dbReference type="Proteomes" id="UP001589890">
    <property type="component" value="Unassembled WGS sequence"/>
</dbReference>
<evidence type="ECO:0000313" key="5">
    <source>
        <dbReference type="EMBL" id="MFC0629212.1"/>
    </source>
</evidence>
<feature type="region of interest" description="Disordered" evidence="3">
    <location>
        <begin position="1"/>
        <end position="27"/>
    </location>
</feature>
<evidence type="ECO:0000256" key="3">
    <source>
        <dbReference type="SAM" id="MobiDB-lite"/>
    </source>
</evidence>
<protein>
    <submittedName>
        <fullName evidence="5">GNAT family N-acetyltransferase</fullName>
        <ecNumber evidence="5">2.3.-.-</ecNumber>
    </submittedName>
</protein>
<dbReference type="GO" id="GO:0016746">
    <property type="term" value="F:acyltransferase activity"/>
    <property type="evidence" value="ECO:0007669"/>
    <property type="project" value="UniProtKB-KW"/>
</dbReference>
<evidence type="ECO:0000256" key="2">
    <source>
        <dbReference type="ARBA" id="ARBA00023315"/>
    </source>
</evidence>
<dbReference type="SUPFAM" id="SSF55729">
    <property type="entry name" value="Acyl-CoA N-acyltransferases (Nat)"/>
    <property type="match status" value="1"/>
</dbReference>
<keyword evidence="1 5" id="KW-0808">Transferase</keyword>
<gene>
    <name evidence="5" type="ORF">ACFFGN_34425</name>
</gene>
<accession>A0ABV6R040</accession>